<evidence type="ECO:0000313" key="1">
    <source>
        <dbReference type="EMBL" id="QJA94760.1"/>
    </source>
</evidence>
<accession>A0A6M3LIW5</accession>
<name>A0A6M3LIW5_9ZZZZ</name>
<dbReference type="AlphaFoldDB" id="A0A6M3LIW5"/>
<sequence length="154" mass="17946">MPYPEEPADLSTTLENVDVPDVIDLWHEKYGVSNSDFLDSVIIEISEKYPYAGCTEQAERRIYMRPEYANAGVLAHEVAHIIWYNLSELYKSSFRVVFDYQLPNNALLKLLLDKKPYAAVNHQNGNYIEVHAECYRYLGNQMPESLKEFYPYLI</sequence>
<gene>
    <name evidence="1" type="ORF">MM415B03765_0014</name>
</gene>
<proteinExistence type="predicted"/>
<reference evidence="1" key="1">
    <citation type="submission" date="2020-03" db="EMBL/GenBank/DDBJ databases">
        <title>The deep terrestrial virosphere.</title>
        <authorList>
            <person name="Holmfeldt K."/>
            <person name="Nilsson E."/>
            <person name="Simone D."/>
            <person name="Lopez-Fernandez M."/>
            <person name="Wu X."/>
            <person name="de Brujin I."/>
            <person name="Lundin D."/>
            <person name="Andersson A."/>
            <person name="Bertilsson S."/>
            <person name="Dopson M."/>
        </authorList>
    </citation>
    <scope>NUCLEOTIDE SEQUENCE</scope>
    <source>
        <strain evidence="1">MM415B03765</strain>
    </source>
</reference>
<organism evidence="1">
    <name type="scientific">viral metagenome</name>
    <dbReference type="NCBI Taxonomy" id="1070528"/>
    <lineage>
        <taxon>unclassified sequences</taxon>
        <taxon>metagenomes</taxon>
        <taxon>organismal metagenomes</taxon>
    </lineage>
</organism>
<dbReference type="EMBL" id="MT143258">
    <property type="protein sequence ID" value="QJA94760.1"/>
    <property type="molecule type" value="Genomic_DNA"/>
</dbReference>
<protein>
    <submittedName>
        <fullName evidence="1">Uncharacterized protein</fullName>
    </submittedName>
</protein>